<evidence type="ECO:0000313" key="7">
    <source>
        <dbReference type="Proteomes" id="UP000266861"/>
    </source>
</evidence>
<dbReference type="EMBL" id="PQFF01000324">
    <property type="protein sequence ID" value="RHZ60289.1"/>
    <property type="molecule type" value="Genomic_DNA"/>
</dbReference>
<dbReference type="SUPFAM" id="SSF56112">
    <property type="entry name" value="Protein kinase-like (PK-like)"/>
    <property type="match status" value="1"/>
</dbReference>
<proteinExistence type="predicted"/>
<organism evidence="6 7">
    <name type="scientific">Diversispora epigaea</name>
    <dbReference type="NCBI Taxonomy" id="1348612"/>
    <lineage>
        <taxon>Eukaryota</taxon>
        <taxon>Fungi</taxon>
        <taxon>Fungi incertae sedis</taxon>
        <taxon>Mucoromycota</taxon>
        <taxon>Glomeromycotina</taxon>
        <taxon>Glomeromycetes</taxon>
        <taxon>Diversisporales</taxon>
        <taxon>Diversisporaceae</taxon>
        <taxon>Diversispora</taxon>
    </lineage>
</organism>
<feature type="domain" description="Protein kinase" evidence="5">
    <location>
        <begin position="1"/>
        <end position="100"/>
    </location>
</feature>
<evidence type="ECO:0000256" key="3">
    <source>
        <dbReference type="ARBA" id="ARBA00022777"/>
    </source>
</evidence>
<comment type="caution">
    <text evidence="6">The sequence shown here is derived from an EMBL/GenBank/DDBJ whole genome shotgun (WGS) entry which is preliminary data.</text>
</comment>
<keyword evidence="3" id="KW-0418">Kinase</keyword>
<dbReference type="STRING" id="1348612.A0A397HC03"/>
<dbReference type="GO" id="GO:0004674">
    <property type="term" value="F:protein serine/threonine kinase activity"/>
    <property type="evidence" value="ECO:0007669"/>
    <property type="project" value="TreeGrafter"/>
</dbReference>
<dbReference type="Pfam" id="PF07714">
    <property type="entry name" value="PK_Tyr_Ser-Thr"/>
    <property type="match status" value="1"/>
</dbReference>
<keyword evidence="1" id="KW-0808">Transferase</keyword>
<evidence type="ECO:0000259" key="5">
    <source>
        <dbReference type="PROSITE" id="PS50011"/>
    </source>
</evidence>
<evidence type="ECO:0000256" key="2">
    <source>
        <dbReference type="ARBA" id="ARBA00022741"/>
    </source>
</evidence>
<dbReference type="PANTHER" id="PTHR44329">
    <property type="entry name" value="SERINE/THREONINE-PROTEIN KINASE TNNI3K-RELATED"/>
    <property type="match status" value="1"/>
</dbReference>
<accession>A0A397HC03</accession>
<dbReference type="OrthoDB" id="2403434at2759"/>
<protein>
    <recommendedName>
        <fullName evidence="5">Protein kinase domain-containing protein</fullName>
    </recommendedName>
</protein>
<dbReference type="Gene3D" id="1.10.510.10">
    <property type="entry name" value="Transferase(Phosphotransferase) domain 1"/>
    <property type="match status" value="1"/>
</dbReference>
<dbReference type="PANTHER" id="PTHR44329:SF288">
    <property type="entry name" value="MITOGEN-ACTIVATED PROTEIN KINASE KINASE KINASE 20"/>
    <property type="match status" value="1"/>
</dbReference>
<evidence type="ECO:0000256" key="1">
    <source>
        <dbReference type="ARBA" id="ARBA00022679"/>
    </source>
</evidence>
<dbReference type="AlphaFoldDB" id="A0A397HC03"/>
<evidence type="ECO:0000313" key="6">
    <source>
        <dbReference type="EMBL" id="RHZ60289.1"/>
    </source>
</evidence>
<dbReference type="InterPro" id="IPR000719">
    <property type="entry name" value="Prot_kinase_dom"/>
</dbReference>
<keyword evidence="7" id="KW-1185">Reference proteome</keyword>
<dbReference type="InterPro" id="IPR011009">
    <property type="entry name" value="Kinase-like_dom_sf"/>
</dbReference>
<dbReference type="InterPro" id="IPR001245">
    <property type="entry name" value="Ser-Thr/Tyr_kinase_cat_dom"/>
</dbReference>
<dbReference type="InterPro" id="IPR051681">
    <property type="entry name" value="Ser/Thr_Kinases-Pseudokinases"/>
</dbReference>
<keyword evidence="4" id="KW-0067">ATP-binding</keyword>
<dbReference type="Proteomes" id="UP000266861">
    <property type="component" value="Unassembled WGS sequence"/>
</dbReference>
<keyword evidence="2" id="KW-0547">Nucleotide-binding</keyword>
<dbReference type="PROSITE" id="PS50011">
    <property type="entry name" value="PROTEIN_KINASE_DOM"/>
    <property type="match status" value="1"/>
</dbReference>
<gene>
    <name evidence="6" type="ORF">Glove_355g22</name>
</gene>
<reference evidence="6 7" key="1">
    <citation type="submission" date="2018-08" db="EMBL/GenBank/DDBJ databases">
        <title>Genome and evolution of the arbuscular mycorrhizal fungus Diversispora epigaea (formerly Glomus versiforme) and its bacterial endosymbionts.</title>
        <authorList>
            <person name="Sun X."/>
            <person name="Fei Z."/>
            <person name="Harrison M."/>
        </authorList>
    </citation>
    <scope>NUCLEOTIDE SEQUENCE [LARGE SCALE GENOMIC DNA]</scope>
    <source>
        <strain evidence="6 7">IT104</strain>
    </source>
</reference>
<name>A0A397HC03_9GLOM</name>
<sequence length="100" mass="11401">MIAPQITIGRFSFIHGLPIKDLCLVYYYILSPEVYKAADVYSYGIIAYEIVTGCPPYPDISHDKGLAMKICNGLRPKIPFHTPKLITRTIMRCWNARVTH</sequence>
<dbReference type="GO" id="GO:0005524">
    <property type="term" value="F:ATP binding"/>
    <property type="evidence" value="ECO:0007669"/>
    <property type="project" value="UniProtKB-KW"/>
</dbReference>
<evidence type="ECO:0000256" key="4">
    <source>
        <dbReference type="ARBA" id="ARBA00022840"/>
    </source>
</evidence>